<accession>A0A7Z8ZBI0</accession>
<evidence type="ECO:0000313" key="2">
    <source>
        <dbReference type="Proteomes" id="UP000267630"/>
    </source>
</evidence>
<dbReference type="Proteomes" id="UP000267630">
    <property type="component" value="Chromosome 3"/>
</dbReference>
<protein>
    <submittedName>
        <fullName evidence="1">Uncharacterized protein</fullName>
    </submittedName>
</protein>
<reference evidence="1 2" key="1">
    <citation type="submission" date="2018-12" db="EMBL/GenBank/DDBJ databases">
        <authorList>
            <consortium name="Pathogen Informatics"/>
        </authorList>
    </citation>
    <scope>NUCLEOTIDE SEQUENCE [LARGE SCALE GENOMIC DNA]</scope>
    <source>
        <strain evidence="1 2">NCTC9997</strain>
    </source>
</reference>
<sequence length="248" mass="26083">MGMLLNQNISLSNIATGIIPPITNGLEFYNLYNDASKLGRNFATGKPQATVVGSPAFNGESITCTNLGNYINTNVPQTQEMTILTIGQPTAVSGNFVHWSNYGSPITNGGTGLTSADFLRQSVSTGNPSLSLSYSDDSFATRKILSYGISSGADTIKLRAFATVFSQAGMTTRARDLTNAKVLVNAIPTSGVLSLAGTILLGSHYTTVEASAGNLFACMIFSRALSDAEINTLYTSLKSYYAGKGISI</sequence>
<dbReference type="EMBL" id="LR134253">
    <property type="protein sequence ID" value="VED50047.1"/>
    <property type="molecule type" value="Genomic_DNA"/>
</dbReference>
<gene>
    <name evidence="1" type="ORF">NCTC9997_03047</name>
</gene>
<proteinExistence type="predicted"/>
<organism evidence="1 2">
    <name type="scientific">Raoultella terrigena</name>
    <name type="common">Klebsiella terrigena</name>
    <dbReference type="NCBI Taxonomy" id="577"/>
    <lineage>
        <taxon>Bacteria</taxon>
        <taxon>Pseudomonadati</taxon>
        <taxon>Pseudomonadota</taxon>
        <taxon>Gammaproteobacteria</taxon>
        <taxon>Enterobacterales</taxon>
        <taxon>Enterobacteriaceae</taxon>
        <taxon>Klebsiella/Raoultella group</taxon>
        <taxon>Raoultella</taxon>
    </lineage>
</organism>
<keyword evidence="2" id="KW-1185">Reference proteome</keyword>
<evidence type="ECO:0000313" key="1">
    <source>
        <dbReference type="EMBL" id="VED50047.1"/>
    </source>
</evidence>
<dbReference type="AlphaFoldDB" id="A0A7Z8ZBI0"/>
<name>A0A7Z8ZBI0_RAOTE</name>